<dbReference type="AlphaFoldDB" id="A0AAP0NPW5"/>
<evidence type="ECO:0000313" key="3">
    <source>
        <dbReference type="Proteomes" id="UP001419268"/>
    </source>
</evidence>
<organism evidence="2 3">
    <name type="scientific">Stephania cephalantha</name>
    <dbReference type="NCBI Taxonomy" id="152367"/>
    <lineage>
        <taxon>Eukaryota</taxon>
        <taxon>Viridiplantae</taxon>
        <taxon>Streptophyta</taxon>
        <taxon>Embryophyta</taxon>
        <taxon>Tracheophyta</taxon>
        <taxon>Spermatophyta</taxon>
        <taxon>Magnoliopsida</taxon>
        <taxon>Ranunculales</taxon>
        <taxon>Menispermaceae</taxon>
        <taxon>Menispermoideae</taxon>
        <taxon>Cissampelideae</taxon>
        <taxon>Stephania</taxon>
    </lineage>
</organism>
<reference evidence="2 3" key="1">
    <citation type="submission" date="2024-01" db="EMBL/GenBank/DDBJ databases">
        <title>Genome assemblies of Stephania.</title>
        <authorList>
            <person name="Yang L."/>
        </authorList>
    </citation>
    <scope>NUCLEOTIDE SEQUENCE [LARGE SCALE GENOMIC DNA]</scope>
    <source>
        <strain evidence="2">JXDWG</strain>
        <tissue evidence="2">Leaf</tissue>
    </source>
</reference>
<name>A0AAP0NPW5_9MAGN</name>
<comment type="caution">
    <text evidence="2">The sequence shown here is derived from an EMBL/GenBank/DDBJ whole genome shotgun (WGS) entry which is preliminary data.</text>
</comment>
<proteinExistence type="predicted"/>
<evidence type="ECO:0000256" key="1">
    <source>
        <dbReference type="SAM" id="MobiDB-lite"/>
    </source>
</evidence>
<evidence type="ECO:0000313" key="2">
    <source>
        <dbReference type="EMBL" id="KAK9112001.1"/>
    </source>
</evidence>
<gene>
    <name evidence="2" type="ORF">Scep_019520</name>
</gene>
<dbReference type="EMBL" id="JBBNAG010000008">
    <property type="protein sequence ID" value="KAK9112001.1"/>
    <property type="molecule type" value="Genomic_DNA"/>
</dbReference>
<dbReference type="Proteomes" id="UP001419268">
    <property type="component" value="Unassembled WGS sequence"/>
</dbReference>
<feature type="compositionally biased region" description="Basic and acidic residues" evidence="1">
    <location>
        <begin position="17"/>
        <end position="38"/>
    </location>
</feature>
<sequence length="73" mass="8533">MSDLHDCTTNEEEAEKEVEVEHIQERSDEPYEESKEDQPLILMNPLPVSYILVEFETRMEQKGHLEILCGVDN</sequence>
<keyword evidence="3" id="KW-1185">Reference proteome</keyword>
<protein>
    <submittedName>
        <fullName evidence="2">Uncharacterized protein</fullName>
    </submittedName>
</protein>
<accession>A0AAP0NPW5</accession>
<feature type="region of interest" description="Disordered" evidence="1">
    <location>
        <begin position="1"/>
        <end position="39"/>
    </location>
</feature>